<dbReference type="PANTHER" id="PTHR12652">
    <property type="entry name" value="PEROXISOMAL BIOGENESIS FACTOR 11"/>
    <property type="match status" value="1"/>
</dbReference>
<feature type="region of interest" description="Disordered" evidence="5">
    <location>
        <begin position="348"/>
        <end position="401"/>
    </location>
</feature>
<dbReference type="PANTHER" id="PTHR12652:SF50">
    <property type="entry name" value="PEROXIN 11"/>
    <property type="match status" value="1"/>
</dbReference>
<organism evidence="7 8">
    <name type="scientific">Euplotes crassus</name>
    <dbReference type="NCBI Taxonomy" id="5936"/>
    <lineage>
        <taxon>Eukaryota</taxon>
        <taxon>Sar</taxon>
        <taxon>Alveolata</taxon>
        <taxon>Ciliophora</taxon>
        <taxon>Intramacronucleata</taxon>
        <taxon>Spirotrichea</taxon>
        <taxon>Hypotrichia</taxon>
        <taxon>Euplotida</taxon>
        <taxon>Euplotidae</taxon>
        <taxon>Moneuplotes</taxon>
    </lineage>
</organism>
<evidence type="ECO:0000313" key="8">
    <source>
        <dbReference type="Proteomes" id="UP001295684"/>
    </source>
</evidence>
<keyword evidence="6" id="KW-1133">Transmembrane helix</keyword>
<dbReference type="Pfam" id="PF05648">
    <property type="entry name" value="PEX11"/>
    <property type="match status" value="1"/>
</dbReference>
<comment type="subcellular location">
    <subcellularLocation>
        <location evidence="4">Peroxisome membrane</location>
    </subcellularLocation>
</comment>
<evidence type="ECO:0000313" key="7">
    <source>
        <dbReference type="EMBL" id="CAI2366029.1"/>
    </source>
</evidence>
<keyword evidence="8" id="KW-1185">Reference proteome</keyword>
<evidence type="ECO:0000256" key="1">
    <source>
        <dbReference type="ARBA" id="ARBA00022593"/>
    </source>
</evidence>
<dbReference type="EMBL" id="CAMPGE010007101">
    <property type="protein sequence ID" value="CAI2366029.1"/>
    <property type="molecule type" value="Genomic_DNA"/>
</dbReference>
<keyword evidence="6" id="KW-0812">Transmembrane</keyword>
<evidence type="ECO:0000256" key="3">
    <source>
        <dbReference type="ARBA" id="ARBA00023140"/>
    </source>
</evidence>
<gene>
    <name evidence="7" type="ORF">ECRASSUSDP1_LOCUS7298</name>
</gene>
<keyword evidence="1" id="KW-0962">Peroxisome biogenesis</keyword>
<evidence type="ECO:0000256" key="2">
    <source>
        <dbReference type="ARBA" id="ARBA00023136"/>
    </source>
</evidence>
<dbReference type="GO" id="GO:0016559">
    <property type="term" value="P:peroxisome fission"/>
    <property type="evidence" value="ECO:0007669"/>
    <property type="project" value="InterPro"/>
</dbReference>
<feature type="compositionally biased region" description="Low complexity" evidence="5">
    <location>
        <begin position="351"/>
        <end position="369"/>
    </location>
</feature>
<evidence type="ECO:0000256" key="5">
    <source>
        <dbReference type="SAM" id="MobiDB-lite"/>
    </source>
</evidence>
<comment type="caution">
    <text evidence="7">The sequence shown here is derived from an EMBL/GenBank/DDBJ whole genome shotgun (WGS) entry which is preliminary data.</text>
</comment>
<dbReference type="GO" id="GO:0005778">
    <property type="term" value="C:peroxisomal membrane"/>
    <property type="evidence" value="ECO:0007669"/>
    <property type="project" value="UniProtKB-SubCell"/>
</dbReference>
<evidence type="ECO:0000256" key="6">
    <source>
        <dbReference type="SAM" id="Phobius"/>
    </source>
</evidence>
<dbReference type="InterPro" id="IPR008733">
    <property type="entry name" value="PEX11"/>
</dbReference>
<evidence type="ECO:0000256" key="4">
    <source>
        <dbReference type="ARBA" id="ARBA00046271"/>
    </source>
</evidence>
<dbReference type="Proteomes" id="UP001295684">
    <property type="component" value="Unassembled WGS sequence"/>
</dbReference>
<dbReference type="AlphaFoldDB" id="A0AAD1UC01"/>
<name>A0AAD1UC01_EUPCR</name>
<keyword evidence="3" id="KW-0576">Peroxisome</keyword>
<sequence>MSQISNKSAFSDMNLSILWKQAVNHPSFEHKKKLCLDFVENKTNNLREIMNTCNGRDKFLAIIQYSCGVKDNLQSVNGGYTEKGANVRKAVDWDKVQGQLSSGRKVFRLLKWSDEIGNMVKHSRGTKKKEFFKEVLFYSGGICSFFYYFLDNIIWASSNRYKLLRRIKDLFSLGRCLIEIYKSLYEIATDLKSEEKILKKLGLYDDCFIAETEESYHLIRDLIKIRHQMSFYVLELVTNVLRVFMLWKSLRFAGSDYIEEIFVNICGVLSNFFALLKTIKRKTYEKICKKEKEISLKREEREEIVQEEEKKSNFLLFDEIISCDDSSLEGANDRLEKQVKKFNLGKISHQKSTMSSSKNNVSPSNNPKKQNSRLKHAKSSHDIYRTGRITDLRKANGLHQS</sequence>
<keyword evidence="2 6" id="KW-0472">Membrane</keyword>
<reference evidence="7" key="1">
    <citation type="submission" date="2023-07" db="EMBL/GenBank/DDBJ databases">
        <authorList>
            <consortium name="AG Swart"/>
            <person name="Singh M."/>
            <person name="Singh A."/>
            <person name="Seah K."/>
            <person name="Emmerich C."/>
        </authorList>
    </citation>
    <scope>NUCLEOTIDE SEQUENCE</scope>
    <source>
        <strain evidence="7">DP1</strain>
    </source>
</reference>
<feature type="compositionally biased region" description="Basic and acidic residues" evidence="5">
    <location>
        <begin position="379"/>
        <end position="394"/>
    </location>
</feature>
<accession>A0AAD1UC01</accession>
<proteinExistence type="predicted"/>
<protein>
    <submittedName>
        <fullName evidence="7">Uncharacterized protein</fullName>
    </submittedName>
</protein>
<feature type="transmembrane region" description="Helical" evidence="6">
    <location>
        <begin position="135"/>
        <end position="156"/>
    </location>
</feature>